<organism evidence="1 2">
    <name type="scientific">Candidatus Amunia macphersoniae</name>
    <dbReference type="NCBI Taxonomy" id="3127014"/>
    <lineage>
        <taxon>Bacteria</taxon>
        <taxon>Bacillati</taxon>
        <taxon>Candidatus Dormiibacterota</taxon>
        <taxon>Candidatus Dormibacteria</taxon>
        <taxon>Candidatus Aeolococcales</taxon>
        <taxon>Candidatus Aeolococcaceae</taxon>
        <taxon>Candidatus Amunia</taxon>
    </lineage>
</organism>
<dbReference type="EMBL" id="JAEKNN010000048">
    <property type="protein sequence ID" value="MBJ7609595.1"/>
    <property type="molecule type" value="Genomic_DNA"/>
</dbReference>
<accession>A0A934KP45</accession>
<proteinExistence type="predicted"/>
<comment type="caution">
    <text evidence="1">The sequence shown here is derived from an EMBL/GenBank/DDBJ whole genome shotgun (WGS) entry which is preliminary data.</text>
</comment>
<reference evidence="1 2" key="1">
    <citation type="submission" date="2020-10" db="EMBL/GenBank/DDBJ databases">
        <title>Ca. Dormibacterota MAGs.</title>
        <authorList>
            <person name="Montgomery K."/>
        </authorList>
    </citation>
    <scope>NUCLEOTIDE SEQUENCE [LARGE SCALE GENOMIC DNA]</scope>
    <source>
        <strain evidence="1">Mitchell_Peninsula_5</strain>
    </source>
</reference>
<gene>
    <name evidence="1" type="ORF">JF887_09245</name>
</gene>
<evidence type="ECO:0000313" key="1">
    <source>
        <dbReference type="EMBL" id="MBJ7609595.1"/>
    </source>
</evidence>
<dbReference type="AlphaFoldDB" id="A0A934KP45"/>
<dbReference type="InterPro" id="IPR015943">
    <property type="entry name" value="WD40/YVTN_repeat-like_dom_sf"/>
</dbReference>
<name>A0A934KP45_9BACT</name>
<dbReference type="Proteomes" id="UP000614410">
    <property type="component" value="Unassembled WGS sequence"/>
</dbReference>
<evidence type="ECO:0008006" key="3">
    <source>
        <dbReference type="Google" id="ProtNLM"/>
    </source>
</evidence>
<sequence>MIDLTWISDQLGWALSNTGCGASLCRSLASTSDGGQSWHQMPALPATAGTPSNSCLNAGCGVSGVRFADRLNGYLYGPDLLVTHDSGRSWQPEAAPSVEALEPDQGTVFRVVYTSGGCPGPCDRVVQAAPAGSTNWRTLTNIPFQGIPSRGTRAELIAQAPHLYVAIYGDLAAGAGTQEAIVRRSLDGGRTWTQFRDPCLGGSSVMPDIQVAVAFAAAPGGFLAALCAPRGNQTDQFVVTSQNSGSAWGDRHPVAGQFLGLIAAADAAHITAGTAPSSGNGIVGYTLMASSDGGLHWSVAVSDPERIDANTVNAGFLGFEDVAVGRWVGDEHAIWTTHDGGLHWTRRPFS</sequence>
<dbReference type="SUPFAM" id="SSF110296">
    <property type="entry name" value="Oligoxyloglucan reducing end-specific cellobiohydrolase"/>
    <property type="match status" value="1"/>
</dbReference>
<evidence type="ECO:0000313" key="2">
    <source>
        <dbReference type="Proteomes" id="UP000614410"/>
    </source>
</evidence>
<protein>
    <recommendedName>
        <fullName evidence="3">Photosynthesis system II assembly factor Ycf48/Hcf136-like domain-containing protein</fullName>
    </recommendedName>
</protein>
<dbReference type="Gene3D" id="2.130.10.10">
    <property type="entry name" value="YVTN repeat-like/Quinoprotein amine dehydrogenase"/>
    <property type="match status" value="1"/>
</dbReference>